<feature type="compositionally biased region" description="Basic and acidic residues" evidence="1">
    <location>
        <begin position="26"/>
        <end position="49"/>
    </location>
</feature>
<gene>
    <name evidence="3" type="ORF">UV8b_07617</name>
</gene>
<feature type="compositionally biased region" description="Basic and acidic residues" evidence="1">
    <location>
        <begin position="488"/>
        <end position="500"/>
    </location>
</feature>
<feature type="region of interest" description="Disordered" evidence="1">
    <location>
        <begin position="708"/>
        <end position="884"/>
    </location>
</feature>
<feature type="region of interest" description="Disordered" evidence="1">
    <location>
        <begin position="488"/>
        <end position="694"/>
    </location>
</feature>
<feature type="compositionally biased region" description="Low complexity" evidence="1">
    <location>
        <begin position="392"/>
        <end position="412"/>
    </location>
</feature>
<feature type="region of interest" description="Disordered" evidence="1">
    <location>
        <begin position="443"/>
        <end position="471"/>
    </location>
</feature>
<feature type="compositionally biased region" description="Basic and acidic residues" evidence="1">
    <location>
        <begin position="544"/>
        <end position="555"/>
    </location>
</feature>
<dbReference type="OrthoDB" id="3561737at2759"/>
<keyword evidence="4" id="KW-1185">Reference proteome</keyword>
<proteinExistence type="predicted"/>
<dbReference type="Pfam" id="PF12868">
    <property type="entry name" value="DUF3824"/>
    <property type="match status" value="3"/>
</dbReference>
<feature type="compositionally biased region" description="Basic residues" evidence="1">
    <location>
        <begin position="413"/>
        <end position="425"/>
    </location>
</feature>
<sequence length="948" mass="108074">MSRYYRDNSDSDDNHYKRTTVTRYKVAPERHSERYQRTERVEVDEDRRSKYSARNSGDIMETRGPMPDHARPVQEPYDADRSRMVFYEKDVERDNRRDPDRSRITVYETKETDREWDKRSRHGRPEEELRIEKRVEERFDDDRGYDVERYRKETEYYVPQSPPPPPVIIRQQSQEPQKIIVQDAPPAPIIVPRQQPGVVVLRDRETDREMARRDRDGYEDDYYYRYDRREVGPYRGDRERDYAMARYERHPRHDDYYSEDDEYYYRRTVRRDGSESPHHKRHLAEGALAGAGISAILSSRRDAYGDLQENRGRKVLAGAALGALGTEVARRAHSAYEERFGHDRESVDHHHHLVKKGLGVAAVALAAAGAAKYFQANKIEKEEAHRGRSRTRGYYSGGDDYSSSASPSYRVSRVSRSRSRSKRRSLSTVAKAALGTAATAGIIKHIRDKSKSKSRDRSRSRSKSRLRRAAEIGGVAAAAGVANKLWNDHKEKKDRSRDLSESGDDDYYRRRRSTSGRRRSPSGSLVEYGTDPLYPASRVAPAPRDLDPEAEDRRAERRRRRRRDPSVSSGSDSEHVRRSRSRSRLRGMAEAGAAAIGIKEFKDRHDTKHKERRERRSRSRSIDHHRRGHDEGSRIGDSRRDYFDDAVPRPHSPPTASGGAYYPPYSPTPGGPPMAPADNYVPYPESHGSAPLRKEYKPYVPQDYTGGLSAWTGSAWTSPAARRPAPDWWESSTRSYGVNTWYAHDRGDSPPPTSKSVSFIPLSPKSSRTMERHHREHADASEGEASRQPPNNDDDAKDDAKDDAPTGRTLVNANHGRRSLDQTRSRPLIRKARRFGDDSPSDSDGHVESLPDRFDSQGRPLDGRSRSADHWTTRRGTFRRAPQRAGGWDVRGAWEVGGTDSEAVERLVASFTSALDGRRSWTGVLGDVLGSSLMPGIRGVQGGGSRAW</sequence>
<feature type="region of interest" description="Disordered" evidence="1">
    <location>
        <begin position="383"/>
        <end position="429"/>
    </location>
</feature>
<dbReference type="InterPro" id="IPR024436">
    <property type="entry name" value="DUF3824"/>
</dbReference>
<feature type="compositionally biased region" description="Basic and acidic residues" evidence="1">
    <location>
        <begin position="628"/>
        <end position="648"/>
    </location>
</feature>
<feature type="compositionally biased region" description="Basic residues" evidence="1">
    <location>
        <begin position="610"/>
        <end position="627"/>
    </location>
</feature>
<name>A0A8E5MKZ5_USTVR</name>
<feature type="domain" description="DUF3824" evidence="2">
    <location>
        <begin position="418"/>
        <end position="460"/>
    </location>
</feature>
<dbReference type="Proteomes" id="UP000027002">
    <property type="component" value="Chromosome 6"/>
</dbReference>
<protein>
    <recommendedName>
        <fullName evidence="2">DUF3824 domain-containing protein</fullName>
    </recommendedName>
</protein>
<evidence type="ECO:0000313" key="3">
    <source>
        <dbReference type="EMBL" id="QUC23376.1"/>
    </source>
</evidence>
<feature type="compositionally biased region" description="Pro residues" evidence="1">
    <location>
        <begin position="664"/>
        <end position="675"/>
    </location>
</feature>
<feature type="domain" description="DUF3824" evidence="2">
    <location>
        <begin position="461"/>
        <end position="548"/>
    </location>
</feature>
<dbReference type="AlphaFoldDB" id="A0A8E5MKZ5"/>
<feature type="compositionally biased region" description="Low complexity" evidence="1">
    <location>
        <begin position="589"/>
        <end position="598"/>
    </location>
</feature>
<dbReference type="PANTHER" id="PTHR35487">
    <property type="entry name" value="DUF3824 DOMAIN-CONTAINING PROTEIN"/>
    <property type="match status" value="1"/>
</dbReference>
<feature type="domain" description="DUF3824" evidence="2">
    <location>
        <begin position="580"/>
        <end position="707"/>
    </location>
</feature>
<dbReference type="KEGG" id="uvi:66068394"/>
<feature type="compositionally biased region" description="Basic and acidic residues" evidence="1">
    <location>
        <begin position="449"/>
        <end position="459"/>
    </location>
</feature>
<evidence type="ECO:0000313" key="4">
    <source>
        <dbReference type="Proteomes" id="UP000027002"/>
    </source>
</evidence>
<feature type="compositionally biased region" description="Basic and acidic residues" evidence="1">
    <location>
        <begin position="843"/>
        <end position="872"/>
    </location>
</feature>
<evidence type="ECO:0000259" key="2">
    <source>
        <dbReference type="Pfam" id="PF12868"/>
    </source>
</evidence>
<dbReference type="EMBL" id="CP072758">
    <property type="protein sequence ID" value="QUC23376.1"/>
    <property type="molecule type" value="Genomic_DNA"/>
</dbReference>
<reference evidence="3" key="1">
    <citation type="submission" date="2020-03" db="EMBL/GenBank/DDBJ databases">
        <title>A mixture of massive structural variations and highly conserved coding sequences in Ustilaginoidea virens genome.</title>
        <authorList>
            <person name="Zhang K."/>
            <person name="Zhao Z."/>
            <person name="Zhang Z."/>
            <person name="Li Y."/>
            <person name="Hsiang T."/>
            <person name="Sun W."/>
        </authorList>
    </citation>
    <scope>NUCLEOTIDE SEQUENCE</scope>
    <source>
        <strain evidence="3">UV-8b</strain>
    </source>
</reference>
<feature type="region of interest" description="Disordered" evidence="1">
    <location>
        <begin position="1"/>
        <end position="74"/>
    </location>
</feature>
<feature type="compositionally biased region" description="Basic residues" evidence="1">
    <location>
        <begin position="509"/>
        <end position="520"/>
    </location>
</feature>
<accession>A0A8E5MKZ5</accession>
<dbReference type="RefSeq" id="XP_043001049.1">
    <property type="nucleotide sequence ID" value="XM_043145114.1"/>
</dbReference>
<dbReference type="GeneID" id="66068394"/>
<evidence type="ECO:0000256" key="1">
    <source>
        <dbReference type="SAM" id="MobiDB-lite"/>
    </source>
</evidence>
<organism evidence="3 4">
    <name type="scientific">Ustilaginoidea virens</name>
    <name type="common">Rice false smut fungus</name>
    <name type="synonym">Villosiclava virens</name>
    <dbReference type="NCBI Taxonomy" id="1159556"/>
    <lineage>
        <taxon>Eukaryota</taxon>
        <taxon>Fungi</taxon>
        <taxon>Dikarya</taxon>
        <taxon>Ascomycota</taxon>
        <taxon>Pezizomycotina</taxon>
        <taxon>Sordariomycetes</taxon>
        <taxon>Hypocreomycetidae</taxon>
        <taxon>Hypocreales</taxon>
        <taxon>Clavicipitaceae</taxon>
        <taxon>Ustilaginoidea</taxon>
    </lineage>
</organism>
<dbReference type="PANTHER" id="PTHR35487:SF1">
    <property type="entry name" value="DUF3824 DOMAIN-CONTAINING PROTEIN"/>
    <property type="match status" value="1"/>
</dbReference>
<feature type="compositionally biased region" description="Basic and acidic residues" evidence="1">
    <location>
        <begin position="1"/>
        <end position="16"/>
    </location>
</feature>
<feature type="compositionally biased region" description="Basic and acidic residues" evidence="1">
    <location>
        <begin position="599"/>
        <end position="609"/>
    </location>
</feature>